<dbReference type="InterPro" id="IPR038678">
    <property type="entry name" value="Spondin_N_sf"/>
</dbReference>
<organism evidence="2 3">
    <name type="scientific">Halosegnis marinus</name>
    <dbReference type="NCBI Taxonomy" id="3034023"/>
    <lineage>
        <taxon>Archaea</taxon>
        <taxon>Methanobacteriati</taxon>
        <taxon>Methanobacteriota</taxon>
        <taxon>Stenosarchaea group</taxon>
        <taxon>Halobacteria</taxon>
        <taxon>Halobacteriales</taxon>
        <taxon>Natronomonadaceae</taxon>
        <taxon>Halosegnis</taxon>
    </lineage>
</organism>
<name>A0ABD5ZP94_9EURY</name>
<gene>
    <name evidence="2" type="ORF">ACFQJ4_08160</name>
</gene>
<accession>A0ABD5ZP94</accession>
<keyword evidence="3" id="KW-1185">Reference proteome</keyword>
<evidence type="ECO:0000313" key="2">
    <source>
        <dbReference type="EMBL" id="MFC7235285.1"/>
    </source>
</evidence>
<reference evidence="2 3" key="1">
    <citation type="journal article" date="2019" name="Int. J. Syst. Evol. Microbiol.">
        <title>The Global Catalogue of Microorganisms (GCM) 10K type strain sequencing project: providing services to taxonomists for standard genome sequencing and annotation.</title>
        <authorList>
            <consortium name="The Broad Institute Genomics Platform"/>
            <consortium name="The Broad Institute Genome Sequencing Center for Infectious Disease"/>
            <person name="Wu L."/>
            <person name="Ma J."/>
        </authorList>
    </citation>
    <scope>NUCLEOTIDE SEQUENCE [LARGE SCALE GENOMIC DNA]</scope>
    <source>
        <strain evidence="2 3">DT85</strain>
    </source>
</reference>
<dbReference type="GeneID" id="79266975"/>
<dbReference type="Gene3D" id="2.60.40.2130">
    <property type="entry name" value="F-spondin domain"/>
    <property type="match status" value="1"/>
</dbReference>
<dbReference type="InterPro" id="IPR006311">
    <property type="entry name" value="TAT_signal"/>
</dbReference>
<dbReference type="NCBIfam" id="NF038123">
    <property type="entry name" value="NF038123_dom"/>
    <property type="match status" value="1"/>
</dbReference>
<dbReference type="InterPro" id="IPR009465">
    <property type="entry name" value="Spondin_N"/>
</dbReference>
<dbReference type="PROSITE" id="PS51318">
    <property type="entry name" value="TAT"/>
    <property type="match status" value="1"/>
</dbReference>
<comment type="caution">
    <text evidence="2">The sequence shown here is derived from an EMBL/GenBank/DDBJ whole genome shotgun (WGS) entry which is preliminary data.</text>
</comment>
<feature type="region of interest" description="Disordered" evidence="1">
    <location>
        <begin position="213"/>
        <end position="248"/>
    </location>
</feature>
<dbReference type="AlphaFoldDB" id="A0ABD5ZP94"/>
<sequence length="268" mass="27679">MARPRRPADGNGPTNTPRLTRRRALAAGGAALAGAALVGAGGAGARTGDDDTDERRYRVTVANLTPGQPFTPPAVAAHSADVEVFAVGDPANEPTRQVAENGNLGPLVDLIGATDEIRGAAVGDAPLVPRSDPGDTGYPSYASLELTADEEAPYLTFVGMLVATNDGIVGLDTVPLPGAVNASRTYYANGYDVGTERNTELYEDLVPPAKTLIVGGEPEGTTESDPDLAEDDVVRPHPGIVGDGDLDPDVYGWDEPAALVQVERLASE</sequence>
<proteinExistence type="predicted"/>
<dbReference type="Proteomes" id="UP001596398">
    <property type="component" value="Unassembled WGS sequence"/>
</dbReference>
<evidence type="ECO:0000313" key="3">
    <source>
        <dbReference type="Proteomes" id="UP001596398"/>
    </source>
</evidence>
<dbReference type="EMBL" id="JBHTAP010000001">
    <property type="protein sequence ID" value="MFC7235285.1"/>
    <property type="molecule type" value="Genomic_DNA"/>
</dbReference>
<feature type="compositionally biased region" description="Acidic residues" evidence="1">
    <location>
        <begin position="220"/>
        <end position="231"/>
    </location>
</feature>
<protein>
    <submittedName>
        <fullName evidence="2">Spondin domain-containing protein</fullName>
    </submittedName>
</protein>
<dbReference type="RefSeq" id="WP_276233415.1">
    <property type="nucleotide sequence ID" value="NZ_CP119802.1"/>
</dbReference>
<evidence type="ECO:0000256" key="1">
    <source>
        <dbReference type="SAM" id="MobiDB-lite"/>
    </source>
</evidence>